<dbReference type="EMBL" id="FODT01000026">
    <property type="protein sequence ID" value="SEP38447.1"/>
    <property type="molecule type" value="Genomic_DNA"/>
</dbReference>
<comment type="similarity">
    <text evidence="1 6">Belongs to the carbohydrate kinase PfkB family.</text>
</comment>
<evidence type="ECO:0000313" key="8">
    <source>
        <dbReference type="EMBL" id="SEP38447.1"/>
    </source>
</evidence>
<evidence type="ECO:0000256" key="1">
    <source>
        <dbReference type="ARBA" id="ARBA00010688"/>
    </source>
</evidence>
<evidence type="ECO:0000313" key="9">
    <source>
        <dbReference type="Proteomes" id="UP000199615"/>
    </source>
</evidence>
<dbReference type="InterPro" id="IPR011611">
    <property type="entry name" value="PfkB_dom"/>
</dbReference>
<dbReference type="OrthoDB" id="9801219at2"/>
<dbReference type="InterPro" id="IPR029056">
    <property type="entry name" value="Ribokinase-like"/>
</dbReference>
<dbReference type="GO" id="GO:0005524">
    <property type="term" value="F:ATP binding"/>
    <property type="evidence" value="ECO:0007669"/>
    <property type="project" value="UniProtKB-KW"/>
</dbReference>
<sequence>MVELVTLTPNPAIDLSTSVERMVPSRKLRCAAQQRDPGGGGINVARVVKRFGGDVEAIFPAGGFTGQLLRSLLDREHIPSRVVDAVAETREDFSVTEAATGQQFRFVLPGLPLAEGEWRGLLELLAGTTPAPKIVVGSGSLPPGVPHDFYAQAAAVAKRIGAQFFLDTSGASLVAALDQGVTLIKPNLREMQELAGRPLEGEKDWIEAARQPIAAGKVEIVALSLGHLGALLVTKDLALRSPALPVNQVSTVGAGDSFLGAIAFSLAKGRPIEDAFRLALASGSASLTMQGTELCRPADVERLCAQVVIEAL</sequence>
<dbReference type="Gene3D" id="3.40.1190.20">
    <property type="match status" value="1"/>
</dbReference>
<keyword evidence="4 8" id="KW-0418">Kinase</keyword>
<protein>
    <recommendedName>
        <fullName evidence="6">Phosphofructokinase</fullName>
    </recommendedName>
</protein>
<proteinExistence type="inferred from homology"/>
<evidence type="ECO:0000256" key="5">
    <source>
        <dbReference type="ARBA" id="ARBA00022840"/>
    </source>
</evidence>
<dbReference type="NCBIfam" id="TIGR03168">
    <property type="entry name" value="1-PFK"/>
    <property type="match status" value="1"/>
</dbReference>
<keyword evidence="5" id="KW-0067">ATP-binding</keyword>
<keyword evidence="9" id="KW-1185">Reference proteome</keyword>
<evidence type="ECO:0000259" key="7">
    <source>
        <dbReference type="Pfam" id="PF00294"/>
    </source>
</evidence>
<keyword evidence="3" id="KW-0547">Nucleotide-binding</keyword>
<name>A0A1H8XFD8_9BRAD</name>
<dbReference type="PROSITE" id="PS00584">
    <property type="entry name" value="PFKB_KINASES_2"/>
    <property type="match status" value="1"/>
</dbReference>
<dbReference type="Proteomes" id="UP000199615">
    <property type="component" value="Unassembled WGS sequence"/>
</dbReference>
<accession>A0A1H8XFD8</accession>
<dbReference type="FunFam" id="3.40.1190.20:FF:000001">
    <property type="entry name" value="Phosphofructokinase"/>
    <property type="match status" value="1"/>
</dbReference>
<feature type="domain" description="Carbohydrate kinase PfkB" evidence="7">
    <location>
        <begin position="13"/>
        <end position="297"/>
    </location>
</feature>
<dbReference type="RefSeq" id="WP_092686404.1">
    <property type="nucleotide sequence ID" value="NZ_FODT01000026.1"/>
</dbReference>
<dbReference type="PIRSF" id="PIRSF000535">
    <property type="entry name" value="1PFK/6PFK/LacC"/>
    <property type="match status" value="1"/>
</dbReference>
<dbReference type="PANTHER" id="PTHR46566">
    <property type="entry name" value="1-PHOSPHOFRUCTOKINASE-RELATED"/>
    <property type="match status" value="1"/>
</dbReference>
<evidence type="ECO:0000256" key="6">
    <source>
        <dbReference type="PIRNR" id="PIRNR000535"/>
    </source>
</evidence>
<evidence type="ECO:0000256" key="4">
    <source>
        <dbReference type="ARBA" id="ARBA00022777"/>
    </source>
</evidence>
<dbReference type="InterPro" id="IPR002173">
    <property type="entry name" value="Carboh/pur_kinase_PfkB_CS"/>
</dbReference>
<dbReference type="InterPro" id="IPR017583">
    <property type="entry name" value="Tagatose/fructose_Pkinase"/>
</dbReference>
<evidence type="ECO:0000256" key="3">
    <source>
        <dbReference type="ARBA" id="ARBA00022741"/>
    </source>
</evidence>
<dbReference type="GO" id="GO:0005829">
    <property type="term" value="C:cytosol"/>
    <property type="evidence" value="ECO:0007669"/>
    <property type="project" value="TreeGrafter"/>
</dbReference>
<dbReference type="Pfam" id="PF00294">
    <property type="entry name" value="PfkB"/>
    <property type="match status" value="1"/>
</dbReference>
<dbReference type="GO" id="GO:0003872">
    <property type="term" value="F:6-phosphofructokinase activity"/>
    <property type="evidence" value="ECO:0007669"/>
    <property type="project" value="TreeGrafter"/>
</dbReference>
<dbReference type="SUPFAM" id="SSF53613">
    <property type="entry name" value="Ribokinase-like"/>
    <property type="match status" value="1"/>
</dbReference>
<dbReference type="AlphaFoldDB" id="A0A1H8XFD8"/>
<dbReference type="CDD" id="cd01164">
    <property type="entry name" value="FruK_PfkB_like"/>
    <property type="match status" value="1"/>
</dbReference>
<evidence type="ECO:0000256" key="2">
    <source>
        <dbReference type="ARBA" id="ARBA00022679"/>
    </source>
</evidence>
<gene>
    <name evidence="8" type="ORF">SAMN05444123_1264</name>
</gene>
<organism evidence="8 9">
    <name type="scientific">Rhodopseudomonas pseudopalustris</name>
    <dbReference type="NCBI Taxonomy" id="1513892"/>
    <lineage>
        <taxon>Bacteria</taxon>
        <taxon>Pseudomonadati</taxon>
        <taxon>Pseudomonadota</taxon>
        <taxon>Alphaproteobacteria</taxon>
        <taxon>Hyphomicrobiales</taxon>
        <taxon>Nitrobacteraceae</taxon>
        <taxon>Rhodopseudomonas</taxon>
    </lineage>
</organism>
<dbReference type="PROSITE" id="PS00583">
    <property type="entry name" value="PFKB_KINASES_1"/>
    <property type="match status" value="1"/>
</dbReference>
<keyword evidence="2 6" id="KW-0808">Transferase</keyword>
<reference evidence="9" key="1">
    <citation type="submission" date="2016-10" db="EMBL/GenBank/DDBJ databases">
        <authorList>
            <person name="Varghese N."/>
            <person name="Submissions S."/>
        </authorList>
    </citation>
    <scope>NUCLEOTIDE SEQUENCE [LARGE SCALE GENOMIC DNA]</scope>
    <source>
        <strain evidence="9">DSM 123</strain>
    </source>
</reference>
<dbReference type="PANTHER" id="PTHR46566:SF2">
    <property type="entry name" value="ATP-DEPENDENT 6-PHOSPHOFRUCTOKINASE ISOZYME 2"/>
    <property type="match status" value="1"/>
</dbReference>